<dbReference type="Gene3D" id="3.40.710.10">
    <property type="entry name" value="DD-peptidase/beta-lactamase superfamily"/>
    <property type="match status" value="1"/>
</dbReference>
<dbReference type="GO" id="GO:0005886">
    <property type="term" value="C:plasma membrane"/>
    <property type="evidence" value="ECO:0007669"/>
    <property type="project" value="TreeGrafter"/>
</dbReference>
<dbReference type="PANTHER" id="PTHR30627:SF24">
    <property type="entry name" value="PENICILLIN-BINDING PROTEIN 4B"/>
    <property type="match status" value="1"/>
</dbReference>
<dbReference type="InterPro" id="IPR012338">
    <property type="entry name" value="Beta-lactam/transpept-like"/>
</dbReference>
<dbReference type="GO" id="GO:0071972">
    <property type="term" value="F:peptidoglycan L,D-transpeptidase activity"/>
    <property type="evidence" value="ECO:0007669"/>
    <property type="project" value="TreeGrafter"/>
</dbReference>
<dbReference type="PANTHER" id="PTHR30627">
    <property type="entry name" value="PEPTIDOGLYCAN D,D-TRANSPEPTIDASE"/>
    <property type="match status" value="1"/>
</dbReference>
<evidence type="ECO:0000313" key="3">
    <source>
        <dbReference type="Proteomes" id="UP000886824"/>
    </source>
</evidence>
<dbReference type="GO" id="GO:0071555">
    <property type="term" value="P:cell wall organization"/>
    <property type="evidence" value="ECO:0007669"/>
    <property type="project" value="TreeGrafter"/>
</dbReference>
<name>A0A9D1Z4R9_9FIRM</name>
<dbReference type="AlphaFoldDB" id="A0A9D1Z4R9"/>
<accession>A0A9D1Z4R9</accession>
<reference evidence="2" key="2">
    <citation type="submission" date="2021-04" db="EMBL/GenBank/DDBJ databases">
        <authorList>
            <person name="Gilroy R."/>
        </authorList>
    </citation>
    <scope>NUCLEOTIDE SEQUENCE</scope>
    <source>
        <strain evidence="2">CHK33-7979</strain>
    </source>
</reference>
<dbReference type="Proteomes" id="UP000886824">
    <property type="component" value="Unassembled WGS sequence"/>
</dbReference>
<dbReference type="InterPro" id="IPR001460">
    <property type="entry name" value="PCN-bd_Tpept"/>
</dbReference>
<evidence type="ECO:0000313" key="2">
    <source>
        <dbReference type="EMBL" id="HIY73225.1"/>
    </source>
</evidence>
<dbReference type="GO" id="GO:0008658">
    <property type="term" value="F:penicillin binding"/>
    <property type="evidence" value="ECO:0007669"/>
    <property type="project" value="InterPro"/>
</dbReference>
<dbReference type="InterPro" id="IPR050515">
    <property type="entry name" value="Beta-lactam/transpept"/>
</dbReference>
<dbReference type="Gene3D" id="3.90.1310.10">
    <property type="entry name" value="Penicillin-binding protein 2a (Domain 2)"/>
    <property type="match status" value="1"/>
</dbReference>
<organism evidence="2 3">
    <name type="scientific">Candidatus Intestinimonas merdavium</name>
    <dbReference type="NCBI Taxonomy" id="2838622"/>
    <lineage>
        <taxon>Bacteria</taxon>
        <taxon>Bacillati</taxon>
        <taxon>Bacillota</taxon>
        <taxon>Clostridia</taxon>
        <taxon>Eubacteriales</taxon>
        <taxon>Intestinimonas</taxon>
    </lineage>
</organism>
<feature type="domain" description="Penicillin-binding protein transpeptidase" evidence="1">
    <location>
        <begin position="149"/>
        <end position="450"/>
    </location>
</feature>
<comment type="caution">
    <text evidence="2">The sequence shown here is derived from an EMBL/GenBank/DDBJ whole genome shotgun (WGS) entry which is preliminary data.</text>
</comment>
<protein>
    <submittedName>
        <fullName evidence="2">Penicillin-binding protein</fullName>
    </submittedName>
</protein>
<evidence type="ECO:0000259" key="1">
    <source>
        <dbReference type="Pfam" id="PF00905"/>
    </source>
</evidence>
<dbReference type="EMBL" id="DXCX01000047">
    <property type="protein sequence ID" value="HIY73225.1"/>
    <property type="molecule type" value="Genomic_DNA"/>
</dbReference>
<reference evidence="2" key="1">
    <citation type="journal article" date="2021" name="PeerJ">
        <title>Extensive microbial diversity within the chicken gut microbiome revealed by metagenomics and culture.</title>
        <authorList>
            <person name="Gilroy R."/>
            <person name="Ravi A."/>
            <person name="Getino M."/>
            <person name="Pursley I."/>
            <person name="Horton D.L."/>
            <person name="Alikhan N.F."/>
            <person name="Baker D."/>
            <person name="Gharbi K."/>
            <person name="Hall N."/>
            <person name="Watson M."/>
            <person name="Adriaenssens E.M."/>
            <person name="Foster-Nyarko E."/>
            <person name="Jarju S."/>
            <person name="Secka A."/>
            <person name="Antonio M."/>
            <person name="Oren A."/>
            <person name="Chaudhuri R.R."/>
            <person name="La Ragione R."/>
            <person name="Hildebrand F."/>
            <person name="Pallen M.J."/>
        </authorList>
    </citation>
    <scope>NUCLEOTIDE SEQUENCE</scope>
    <source>
        <strain evidence="2">CHK33-7979</strain>
    </source>
</reference>
<sequence>MRKIERRAMLCLLLAAALSLGLVVFAFRFFLYGGKWVSFAANRHLYNSQGQLSVGRVLDRDGDLLSWVDENGDRAYYDNATVRKATLHVVGDAQGRIGSGALVAFADKLSGYHLLTGAYSPMGAGNDLYLTVDARLNYEAYTAMNGKKGAVAVYNYRTGEVLCLFSSPTFDPKAPPDIQEGDTTYDGVYLNRALSSTFVPGSVFKTVTLAAAIENIPDLFSRTFTCTGSCQVGDDVVTCPSAHGEMDIYGAFSKSCNGVFAQLAVELGPEIMAAYTEKAGLTHRYSVNGLTTAAGSFQFSGASDNQLGWAGVGQFNDLVNPMSLMIYMGAIAEGGKAAVPQLVLKTVTPLGFPSSFCFSHRTGKLIEADTAATLADMMARNVTETYGAGRFPNMDICAKSGTAEVGGGKAPNSWFTGFLRNEDAPYAFAVVVEEGGSGAQTAGSIAAAVLDLLVNGY</sequence>
<gene>
    <name evidence="2" type="ORF">H9826_04515</name>
</gene>
<dbReference type="SUPFAM" id="SSF56601">
    <property type="entry name" value="beta-lactamase/transpeptidase-like"/>
    <property type="match status" value="1"/>
</dbReference>
<proteinExistence type="predicted"/>
<dbReference type="Pfam" id="PF00905">
    <property type="entry name" value="Transpeptidase"/>
    <property type="match status" value="1"/>
</dbReference>